<sequence>MLYTAFSELEFLPDSERMSVCLVGSWAKIPNGEDGHEMAENIFLNRDNIVPIPRDKAYLSDFREKHPDVKAALVNGIEHFDDQYFGTGESEAICMDPQQRMLMQGVIQALENAGISIEMASEARVAVYTAAWCYDYKDLLPPDQYMATGNSASVMCGRITYFLNSRGAAVGIETACSSSLVAFHLARQAILSGETKLALVCGANHVGSRSFHSLYNSHMVSPNGRLAAFDRSANGFVRAESFAVAVLCSNQFAAENNLNIHCECIGSAFNSDGKTPSLTAPNPISQYEVQLEALKDIDVNTVQLVTCHGTGTKLGDQVELTAIKKSFKPDIRVMSPKSSMGHGEGAAGLIGVLQSLYSMQQGIIPHQLHLQLPSEDLGEEKSMGFVNEEMDLTKVAISSYGFGGTNACAIITKPKQSTMKQDAYAESKVLFLSAKSHDSLKLQVNDVTTFLDQSDAVFEDILYTFNDRKTKYDVRAAVFGKNREEMIRKLQRGDFSLTNSQEGTFEVEFGEGNEKLWLLRMLYETNESFHAAVDKYCKLAETCGFPEARTALFFPFKLTLTPLTYNISRLISSMATFELLVKYNTLPGTLRGKGLGQVFCLAAAKVISFESAVQLIKGVVAEANLSDIISQIEIKASKIPIEIQHSKSTVKKILPIHISGELKETAIPNLMSFVVNGEEVAELDPIKKVQKLNCQLFASGFDPALQFRGQIVKTPGYSFLKRKFWPEPLSNAIAEAVEEEANTGISAAEIETTVKTIVKQFLDIDEDDINLLETGAVDSLTSIEMIEAFGTAVNQTMPFDLLESYPTTKDIIDFLKTLVSSNPVQKTTNAVARKATGAVSTDTDVNVIAADFMFAGVDGEKELWDTLLTSKLVTNKISETRKKQCEGNAGLEVGLLKQDISLFDNSFFSVAKDEAEFVDPQHRLLLHSAYNALEKSGLSAIPDADLFLAISAHSEYRALAEKLVDDLDERLWMGTVHSMAAGRLAALLGIRGRAVIVDTTCSSIATALEMAVNSIREGKKHAVVATSQLIQSSKWLYSLRTLLDHHNTKSFAVDGTGFCRSDGVGMIILKAAETGDSALIRISYAKSHHCGAVITPVVSSISQLLADVGDVSYVEGHGTATSAGDSAESMAYKTMGKELIMSSVKAQFGHCEVASGLIQLMKVASLSKHGLVPAIVHNYLPNEHIRNNEDIRLPFVSEESEVKDSAIVSFGITGTKTVVTTKKVIEVEHENSSNCFLLPISAKTKEALKRATADLIGMIENSCESLQDISTTLQKQKTHFKWRSAVVGCNHSAVVKNLKKLLTSDKSSLASNWHISTTPFSIGCSSFFNNVPEFEEHYTMFCHRLRFEPHSNEGSVYHMLSVTYALIKIILQHKLSSSFAVGGFNSLLVLAAIDAAPSHYLNDLLHAFANNDIRQMKRIARDVTISVENVEVLTLKGEPITTARQAVDATIDNKPTNVRLSENTLILSPNEEYPYTESLQNIKEYFNFIGEKFIRGSQIEFFSIFGKPSKLICLPEYPFNRNSFWLPIPENHATNTIPIAVPTEYEFLLKSEKWNHVKNHMVDSKIVLPGATSIRLVHQLHGKPSVGLSNIDFLTKITPAETPTTVKLKKQDGMTTLCFGEHDAISFNFMDSQNFDLIPNERLNAETHHGDDIYERFSKSHLTYRNEFQMLNSLRYTMGRGEARFVEMKDLDILIDGTLQAIVGCYFFENPNDHSPFVPFTVDKCFIANGEVSQKQLHTILTYDSSDNFITGSATVYDMLGNVILHISNVTFKRLDKQSPLSTTSKTVDTSKITKRVENENLKRESKNMLHLWFEDNFGWTDIDNTTGFFDLGLTSIQAVKLRNAIKSNYPNASSTCVFDYPSIELLSGYLSTLNDPPTIENEDEDVEDDNKELEDDNPTRLAQSPIGVMSAACRLPGGVSSPAELWELLKIGKNASSRIPATRVPTRNTLISGSKYGNPVEGGNFITQDVTQFDPAFFKISKSEAELIDPQQRILLECVQECLENSGVTETSNVGVFVGLMEKEYQDMMESSSILAMLGSMAAVIAGRVNYVFGSFGYKYPWLISGPSVTIDTACSSSLVALEMAVNALLDNRCSKVIVAGVNLILNEKGQGLRTNGKMLSQHGMSLSFDSRASGYGRSDGCVVLMLELAKPNFHYMSTIQAVNVNHGGRSVSLTAPNGTAHKMLLTSVIKQSPSLAIDYWEAHGTGTPLGDPIEFNTLSSILQNIIIGSVKASLGHGEASAGTCGLLKLFMMLTYQYVPTLIHFHVLNKDINAGSIRLPIIGEEAELVSAGISSFGVSGTNAAAIAFNDNNKLEPYTPIHKYYILPISAKNQSSLDQLEKQILSVIPMTDVPISSIASALANNRNHFNIRNALMISHSGTVISKIAGKPHRVAKKDRFHVKLGENIIYPNLLQYDVIHEMYTVAALKNPQSFAMKFAIIKFLVSLSEFIEVVASDTEELLAILLADGSLKWEKLDKKIFDLPVGNLLNELADLNLNGTTSSAIKSYQTQPESSTVDSPTKVMQMIMSLYVAGYDLDWSTVYSPVERFVALPNYSFNKQTLWFEERGEIVDHYLIGTVEEETEDTLILKNQISELRHPQFFKGKPLDVGTMTEIAIDALKIRNEIPFSIQNLKTEQLSLTKPAWLKTIVKKEEDDEVFTVSAFIDDKKLFSLTASSMEIDNIELPAVEVQIPDKVVYLKECPNAVIRRQRNMIYVDSRSEVSPFRTANIVLNEIIGFAPTPSDMFVEILGILPPVYYMVQVDDGALWQFQVRKMDMCRASLKKFKFQMISQEKQVLSNIYVLKDAKGLEVPTIRMHKKSTLLSSQETSLVAAKTLQMAVRNKVCLAVGDVIDSGLEIDESQMSTGFSELGMDSLATVDLLNRLNQKYFPEIELTTSDLFDNPNIIDLSIMIEQLLNEKGITEPATPKIFLRERKLSIPAVRAQELAQIEFVKNYKAQQEQEKEESKKKLENDLETQLQQESEVDRNDIRRKISSAVFDLATDSLTSEDLDSKGFTDLGMDSLSIVDFVNRLNEKYFPEDEITASDVFDYPTVDELADHIVRKKSVSFPLHPASGETMNGVENPIQNEPEVEQLTQSYILKNSPTGFKLDYLLTWSGLGLQLSNPSSSNFILALNIDGGQDKELRKMLAEKQNILINFDKLQDSSIETIYMSLLNFVKTLSKSKIKCNFGVSGEFSLGNSIARAFMKTISSEKYPLISFEWDQKIQQVSFTDSNSSIPGNWLITGGLSGIGFEIGKFLGNSGAENVILISRRQPSADVLKEIKTWTAKVHTIAADVNNKKKLIEELTRVNVDVTGIIHSAGVLKDSKIERQTKDSFNEVFKPKADGVKVLEEIEKHFSYKIEHFIMMSSFTAACGNEGQLNYGVANAFLEHHVQRRRREGKSGCAIQWGNWIDTGMATNPQVRKFLADLGFLGQHNKDALKYLKACIETKPEIVMVANIAWDVILKNRKDLPRDLIINGILPFSTVTIEMNGNEQSPTFSDNFEEVSINVAVEDADEVLELLKEKVSEIVKCAPSKLKSNKNIMDLGMDSRLLVEFLNYINLTFKIKLNLADAYNYSTLEKLAACIFDKLSNTAEESPMGQDETQEETLVDKRETKSTDFCPYFGVNVFFDKKENLEKAKSEAVKCLVSGKTLPAAGNFAIPVIGTSISDVISKIKAATETQVKTCQRKSKCVLMLTGQGSQYPLMGRQLVENYEVFRATLQSCLAKCDEYLQGEVSLWEILFNTEHYKLLQLTKHMQPIMFSFGIATAQLWLSFGLVPDYYLGHSVGELAAGVLAGIMTLEDGLRLIVERGKAMENIAGLGALLAVQREIADDVLRKFKVSVAIINSPKQVVFAGTKPELDSALAFVKGQGKQGTFVNQRYPFHSSLIDETHLVALRKCLADIRFRQGATRLVSNVTGQIINTFSEAYIIKHTISAVKNIFRFVDCVETLRNDGVAVWIDAGPAAILATFVKRIIVPAELSKHRIVQTCKEKDSDVETLVQSCLELEQSGFEILWPKVYGCDTDTDAPLAHFPVVQSDTIQNHEFEILEGHRLNGKIIVAGAYQMFKMDQLVKSKASGLDLVLKNVKFVKPWYIEDCKAFLIRWNSDMSIELVVNSVTVCSAKVEMKEGALEIQVIGENEKPFDVHEFYETLYRNGLQYESGFRRMDDSKRSDKRCFSSLKPSPFAWPLIDSAMHSITASVVPRRPDSYFLPVAMGQVTLKQEEDFKLKNLNAQTVITSETDKFIQVNVVLVAGDQIICEVRNMTIVVLKLVPAETPTPTPTIAKEAKKSEIEIVGFDITLPYNQLSTNNENWSFLKTNRVKQPLQTRNAKTEERVALLDADLRYWDPEYFGIRPSEAGYLDSQQRLLLTSVAKLLDSLSISSLPSKTGVFIGCSTYEFSQIVYAHNQENPRAEWGGGTSNSALAGRIAHWLKLKGPVLTVDTACSSSFHALSSACETIRSGQCECAIVGTVNLVLHEMTSNVLQNAQMTVQDFCKAFDVDANGYKRSEAVCTLLISKTGKLKSMASIVDWAVGHNGNSSSLFTPNGISQLEIMKKATSNTRDIIGVETHCTGTKLGDPIELSAISKLISTDCSISSSKSNIGHAEGASGLVSLCTLLMSLQTKYKMAQLHLKCPTEVITKGALHCQFVGEDLLADEHSAFLINNFGFTGSNCSLVIKPKQNDPEIHESKDVFYPMLLSAHTIKSLERYISVFREFVASSSASLRDIMLSLLQKKVHVHRQFLIYSFKRKLVSDQFDDERWNPIRQRCMVFVKEGTTVFEKATHFQRVQLPPIVFNNSLHWKLNPFHDEIGQQPCVPLREIFFEKVLVEKAENNEPPMRNVACVGRLTLIPKIEMEEVSCFLNGIIVFHPLSNSIEEFLKLTELWSLVSPDQNSVIIVACFKNGTSHTEWTGVLRSLASEKPILYKFVSIDHVDHLKKEFNYQDVFESIFYSNGSRYVERLKRLTPTPQKMEEIEKCLISGGTGGIGKAVLNEIKPKKSVIITRKEPKEEETKSYLSSDVADFISHSKFDHVFHFAGTVKNASHLNIKKDILEEMVLTKFQGAKNLNRCCSKLGKFYFSSSIACILGSFGQSNYTFANGLVNSFLENLSRNTKIIHWGPWKEVGMLAKSECDDIKKQIEMNGWIPLSNSDALSVFSTDLINSKHQVIVFDGNFEEIVSRQPHLQNLLSEIVLKSTAQKKQFSDFESIFYDVVGIRDMNDKKHIPFMDLGIDSLCMENLRHTLNVHLNLELNVSEIFENATYEKLKNYVASMLKSKSTEKSSPKKSDNITNFRENDNRVAVIGWSAEFSGAENIEEFWENLLDGVVSTGKENSLLKSPFGFDNKFFNITDEDAKMLDPQVRKFIQHSYLALENSGYVDKRQDLKFAVFAGSEPSDYGRPESQNDAMRKLFVMNMNNYLASYASYCLDLKGETVSVYSACSTTLVAVANAVKTIQSGSVDYALVGTASIAEASECLSGNSDEKKTIFSKSGICRPFDRNSEGIVRGSGVGCLVLKKYSEAKKDNDNIHFVIKDFAISNDGISRASFMAPNPAGQQKCMTEVLEKLTQEEMNRIEYVECHATGTTLGDTIEMNALQTAYCFKKNLQIGSCKANIGHAYAASGLASLIKCAKMLQTGKVPPQVNFSEFRDSFGTFFNVSTQKSFIQNDSFIAIDSFGIGGTNVHMIIERLGIREEKNDDDVENVILPISANSKASLVEAIKTMEVQLKKSNLNKLSSTLLHHRNQMNFRAFIIASKIIGKVQIKSFSKIKTSMKSPKIALFFAPQGIQFANILPHEYVHNFDFKSSLERHCKTAEHLGVSNLLEILYPGNYENEDLIQDTLYSQISLFVQCMAIFECLKAVIKPQLLIGHSVGEYAAAVISQCISEEEMMELLIERSNLISQTQKARMLMVWNYEEELPNSVVISAIIDPITKCIVGPTEAIDELEKTFKLCQVKYRNIKTNHGFHSKMLQPVSQKFKNLCLSLPSEPPRIPIISSITGQRIKRFDAEYCRKHLTTAVNLDLVVDNIIKSGVDVVVEIGPTGVLSNLLGKKNSKIVVIPTCGTKKHPKASLSDCIGELWCCGIDIRPLFPKLKIDGNAPGYCFDEVQFGGHKKTFPVLKFNFYSEKWSKLNNSLSTTAALSDFQIYDKNIGSTQTSKILVYHLEGCSDSHQNYFEVEKFLKQCQYETCLFITSSDSASVHIILGLLRCHQIVSRTKIKFVENFENLELKKVVSNAIASDGLYVRVTSEGVFEHGFLQISPNTHSIKTKMRENALVFGASGFVGQSASRLLHSFGTNVIEVSRSSKISSDIRHLKSVQEVLKSLNLKHFDYVLNCVGKESSSKINKTFEEQEETLTTKTYGNSNILKALQEYNIKVDKYITFSSLSSVIPLLGNSDYASANCYVEALKSTFVQKLLVLSLPPLVDSRMYEKSTESTKDMLSNLSMNSEELDNALKIALLTETEGTLFVSLEDPAQIARKSLSYHRRDEIGEVPENEQRECLVTSIRNIWKETLGQSLGIDISSNFFSLGGDSLSALQVVWQVQKRTGKTIEVNDLFNNPTLQQFTDFVQMSNSQFRPSCHQDDEKIPDFNNIQLTHSQTQMFMLRQVDVTSRYNVIFEIVVKYDISFCWNSLKYSILSLIAYQTSYRSVFENSRPPIQKVCSLTESFHNLDDRWDLLDAISQELYHSFEIGQTTPLRVRIAEDSDNNQIHIVFNQHHILTDGWSMTVLADTISKLYTSFKLKTVFPLKSNQSVAKLAIQQCVENLQEAVDNASKYFENENHTIIPYDVSAVKEENHKRFIKRIPTRIWSKIVDMSKKYSTTTHNICLAVFCECVRSFTGQTDLMFAFANSGRNSENKDLVGYFMNNALFKTSISEDVEKFEKILTIVSKSLKDCRKCSNVPFHTLVEQNRKLNAISIYFNFRQKLDYPSVSIPGATCEIKHLSLNNAFSFSFTIDETPTGPLISIDYDSSKYFESTVNLFSETFLKKAKFSFSKAQNNKIIHVRRRADFPSFLFQIDLLTSWKLFSDESPALLLSSNTIMYSELAEIIEKVAKCIQKQYQIERAASVREDDIIGVYSSKTPISILACSILGASYAPVDPSWPEDRQLYVKSKVNIVFDESHDVNFEVLNLRSFKTRTQYAGIYTIFTSGSTGVPKGVFMAEQSVSSFLTSATKQCMFREKVRVLDSVKHVFDVSVSNIFGPMLNGGCLISADHSTTITDKLQKCQYAFLPAAVFNGFTSETMRRLRTVETLTIGGETVSDAALQCALKMYPKMRIIQIYGPTETCVWSLTNRCRISESENVGANLGESMENECYRIVNDSIRGILKVQGISLARGYFSSNPKCFGKNYSTGDVVDSRSGIVKYIGRIDNQVKWKGARVDLTELEKELLLCLGLLQVAIVYSNQMLIAFLAGTSTAFQYSDLIAKLQNKTHLPDHYVQIDQMPLNSSGKIEKSTLLQAFESVRKSYKREMVPMKNSLEEKIVKASGDVLGRKTEITDKFSDVGGNSLTAIQLAHRLTEELKFDVKAHEILQSNNFGDLSKTLASSVTKPESKVPNVITKLREVPNSKFSIYLVHAIGGTIYPYYSFLQIFPKNISLYGIEFDLKYPCGDLRELAHFYAQEVGIIGIEKLIFKRQIAAHAGQKQIFVMGHSMGGIMSREIVAELKIWGYQIPFVMLFDSWVLRTNELDIENIKQFITYVFSGLPDSEHRIDRAIKLAQLLREYKTSVSDTKLYLFKSKQLGDVVCKDFQNLLILLHFYRVDLNEELSRSMTCNGFDELSLQPIETYLIDGDHESCLKVENLKKVKDFILAPFKPYFDQA</sequence>
<dbReference type="InterPro" id="IPR023213">
    <property type="entry name" value="CAT-like_dom_sf"/>
</dbReference>
<reference evidence="10 11" key="1">
    <citation type="journal article" date="2003" name="PLoS Biol.">
        <title>The genome sequence of Caenorhabditis briggsae: a platform for comparative genomics.</title>
        <authorList>
            <person name="Stein L.D."/>
            <person name="Bao Z."/>
            <person name="Blasiar D."/>
            <person name="Blumenthal T."/>
            <person name="Brent M.R."/>
            <person name="Chen N."/>
            <person name="Chinwalla A."/>
            <person name="Clarke L."/>
            <person name="Clee C."/>
            <person name="Coghlan A."/>
            <person name="Coulson A."/>
            <person name="D'Eustachio P."/>
            <person name="Fitch D.H."/>
            <person name="Fulton L.A."/>
            <person name="Fulton R.E."/>
            <person name="Griffiths-Jones S."/>
            <person name="Harris T.W."/>
            <person name="Hillier L.W."/>
            <person name="Kamath R."/>
            <person name="Kuwabara P.E."/>
            <person name="Mardis E.R."/>
            <person name="Marra M.A."/>
            <person name="Miner T.L."/>
            <person name="Minx P."/>
            <person name="Mullikin J.C."/>
            <person name="Plumb R.W."/>
            <person name="Rogers J."/>
            <person name="Schein J.E."/>
            <person name="Sohrmann M."/>
            <person name="Spieth J."/>
            <person name="Stajich J.E."/>
            <person name="Wei C."/>
            <person name="Willey D."/>
            <person name="Wilson R.K."/>
            <person name="Durbin R."/>
            <person name="Waterston R.H."/>
        </authorList>
    </citation>
    <scope>NUCLEOTIDE SEQUENCE [LARGE SCALE GENOMIC DNA]</scope>
    <source>
        <strain evidence="10 11">AF16</strain>
    </source>
</reference>
<proteinExistence type="predicted"/>
<dbReference type="Gene3D" id="3.30.559.10">
    <property type="entry name" value="Chloramphenicol acetyltransferase-like domain"/>
    <property type="match status" value="1"/>
</dbReference>
<feature type="region of interest" description="Disordered" evidence="7">
    <location>
        <begin position="1875"/>
        <end position="1899"/>
    </location>
</feature>
<dbReference type="STRING" id="6238.A8XKG1"/>
<dbReference type="InterPro" id="IPR014030">
    <property type="entry name" value="Ketoacyl_synth_N"/>
</dbReference>
<dbReference type="Gene3D" id="3.30.300.30">
    <property type="match status" value="1"/>
</dbReference>
<organism evidence="10 11">
    <name type="scientific">Caenorhabditis briggsae</name>
    <dbReference type="NCBI Taxonomy" id="6238"/>
    <lineage>
        <taxon>Eukaryota</taxon>
        <taxon>Metazoa</taxon>
        <taxon>Ecdysozoa</taxon>
        <taxon>Nematoda</taxon>
        <taxon>Chromadorea</taxon>
        <taxon>Rhabditida</taxon>
        <taxon>Rhabditina</taxon>
        <taxon>Rhabditomorpha</taxon>
        <taxon>Rhabditoidea</taxon>
        <taxon>Rhabditidae</taxon>
        <taxon>Peloderinae</taxon>
        <taxon>Caenorhabditis</taxon>
    </lineage>
</organism>
<dbReference type="SUPFAM" id="SSF53901">
    <property type="entry name" value="Thiolase-like"/>
    <property type="match status" value="5"/>
</dbReference>
<evidence type="ECO:0000256" key="1">
    <source>
        <dbReference type="ARBA" id="ARBA00012873"/>
    </source>
</evidence>
<dbReference type="Pfam" id="PF16197">
    <property type="entry name" value="KAsynt_C_assoc"/>
    <property type="match status" value="1"/>
</dbReference>
<dbReference type="InterPro" id="IPR001509">
    <property type="entry name" value="Epimerase_deHydtase"/>
</dbReference>
<feature type="domain" description="Ketosynthase family 3 (KS3)" evidence="9">
    <location>
        <begin position="5296"/>
        <end position="5686"/>
    </location>
</feature>
<dbReference type="Gene3D" id="3.30.559.30">
    <property type="entry name" value="Nonribosomal peptide synthetase, condensation domain"/>
    <property type="match status" value="1"/>
</dbReference>
<feature type="domain" description="Ketosynthase family 3 (KS3)" evidence="9">
    <location>
        <begin position="842"/>
        <end position="1223"/>
    </location>
</feature>
<dbReference type="Pfam" id="PF00109">
    <property type="entry name" value="ketoacyl-synt"/>
    <property type="match status" value="5"/>
</dbReference>
<dbReference type="InterPro" id="IPR016035">
    <property type="entry name" value="Acyl_Trfase/lysoPLipase"/>
</dbReference>
<name>A8XKG1_CAEBR</name>
<dbReference type="Gene3D" id="3.40.50.720">
    <property type="entry name" value="NAD(P)-binding Rossmann-like Domain"/>
    <property type="match status" value="3"/>
</dbReference>
<dbReference type="Gene3D" id="3.30.70.250">
    <property type="entry name" value="Malonyl-CoA ACP transacylase, ACP-binding"/>
    <property type="match status" value="1"/>
</dbReference>
<dbReference type="InterPro" id="IPR020806">
    <property type="entry name" value="PKS_PP-bd"/>
</dbReference>
<dbReference type="InParanoid" id="A8XKG1"/>
<dbReference type="Pfam" id="PF00668">
    <property type="entry name" value="Condensation"/>
    <property type="match status" value="1"/>
</dbReference>
<dbReference type="SUPFAM" id="SSF53474">
    <property type="entry name" value="alpha/beta-Hydrolases"/>
    <property type="match status" value="1"/>
</dbReference>
<dbReference type="eggNOG" id="KOG1178">
    <property type="taxonomic scope" value="Eukaryota"/>
</dbReference>
<dbReference type="InterPro" id="IPR001242">
    <property type="entry name" value="Condensation_dom"/>
</dbReference>
<dbReference type="UniPathway" id="UPA00094"/>
<dbReference type="InterPro" id="IPR006162">
    <property type="entry name" value="Ppantetheine_attach_site"/>
</dbReference>
<dbReference type="SMART" id="SM01294">
    <property type="entry name" value="PKS_PP_betabranch"/>
    <property type="match status" value="1"/>
</dbReference>
<dbReference type="PANTHER" id="PTHR43775:SF37">
    <property type="entry name" value="SI:DKEY-61P9.11"/>
    <property type="match status" value="1"/>
</dbReference>
<dbReference type="InterPro" id="IPR032821">
    <property type="entry name" value="PKS_assoc"/>
</dbReference>
<dbReference type="Gene3D" id="3.30.70.3290">
    <property type="match status" value="4"/>
</dbReference>
<dbReference type="GO" id="GO:0004312">
    <property type="term" value="F:fatty acid synthase activity"/>
    <property type="evidence" value="ECO:0000318"/>
    <property type="project" value="GO_Central"/>
</dbReference>
<dbReference type="InterPro" id="IPR000873">
    <property type="entry name" value="AMP-dep_synth/lig_dom"/>
</dbReference>
<gene>
    <name evidence="12" type="primary">pks-1</name>
    <name evidence="10 12" type="ORF">CBG14683</name>
    <name evidence="10" type="ORF">CBG_14683</name>
</gene>
<dbReference type="InterPro" id="IPR049551">
    <property type="entry name" value="PKS_DH_C"/>
</dbReference>
<dbReference type="PROSITE" id="PS52004">
    <property type="entry name" value="KS3_2"/>
    <property type="match status" value="5"/>
</dbReference>
<dbReference type="GO" id="GO:0031177">
    <property type="term" value="F:phosphopantetheine binding"/>
    <property type="evidence" value="ECO:0007669"/>
    <property type="project" value="InterPro"/>
</dbReference>
<dbReference type="InterPro" id="IPR029058">
    <property type="entry name" value="AB_hydrolase_fold"/>
</dbReference>
<dbReference type="InterPro" id="IPR036736">
    <property type="entry name" value="ACP-like_sf"/>
</dbReference>
<dbReference type="InterPro" id="IPR057326">
    <property type="entry name" value="KR_dom"/>
</dbReference>
<dbReference type="GO" id="GO:0004315">
    <property type="term" value="F:3-oxoacyl-[acyl-carrier-protein] synthase activity"/>
    <property type="evidence" value="ECO:0007669"/>
    <property type="project" value="InterPro"/>
</dbReference>
<evidence type="ECO:0000256" key="3">
    <source>
        <dbReference type="ARBA" id="ARBA00022450"/>
    </source>
</evidence>
<dbReference type="GO" id="GO:0006633">
    <property type="term" value="P:fatty acid biosynthetic process"/>
    <property type="evidence" value="ECO:0000318"/>
    <property type="project" value="GO_Central"/>
</dbReference>
<dbReference type="InterPro" id="IPR001227">
    <property type="entry name" value="Ac_transferase_dom_sf"/>
</dbReference>
<dbReference type="InterPro" id="IPR042104">
    <property type="entry name" value="PKS_dehydratase_sf"/>
</dbReference>
<dbReference type="InterPro" id="IPR016036">
    <property type="entry name" value="Malonyl_transacylase_ACP-bd"/>
</dbReference>
<dbReference type="OMA" id="ASFMAPN"/>
<dbReference type="InterPro" id="IPR020841">
    <property type="entry name" value="PKS_Beta-ketoAc_synthase_dom"/>
</dbReference>
<evidence type="ECO:0000256" key="5">
    <source>
        <dbReference type="ARBA" id="ARBA00022679"/>
    </source>
</evidence>
<dbReference type="Proteomes" id="UP000008549">
    <property type="component" value="Unassembled WGS sequence"/>
</dbReference>
<evidence type="ECO:0000256" key="6">
    <source>
        <dbReference type="ARBA" id="ARBA00044883"/>
    </source>
</evidence>
<dbReference type="Gene3D" id="1.10.1200.10">
    <property type="entry name" value="ACP-like"/>
    <property type="match status" value="8"/>
</dbReference>
<keyword evidence="3" id="KW-0596">Phosphopantetheine</keyword>
<dbReference type="Pfam" id="PF02801">
    <property type="entry name" value="Ketoacyl-synt_C"/>
    <property type="match status" value="5"/>
</dbReference>
<feature type="compositionally biased region" description="Acidic residues" evidence="7">
    <location>
        <begin position="1881"/>
        <end position="1897"/>
    </location>
</feature>
<dbReference type="SUPFAM" id="SSF47336">
    <property type="entry name" value="ACP-like"/>
    <property type="match status" value="8"/>
</dbReference>
<evidence type="ECO:0000313" key="11">
    <source>
        <dbReference type="Proteomes" id="UP000008549"/>
    </source>
</evidence>
<keyword evidence="4" id="KW-0597">Phosphoprotein</keyword>
<dbReference type="SMART" id="SM00822">
    <property type="entry name" value="PKS_KR"/>
    <property type="match status" value="1"/>
</dbReference>
<dbReference type="SUPFAM" id="SSF55048">
    <property type="entry name" value="Probable ACP-binding domain of malonyl-CoA ACP transacylase"/>
    <property type="match status" value="1"/>
</dbReference>
<keyword evidence="11" id="KW-1185">Reference proteome</keyword>
<dbReference type="PROSITE" id="PS00012">
    <property type="entry name" value="PHOSPHOPANTETHEINE"/>
    <property type="match status" value="3"/>
</dbReference>
<dbReference type="Gene3D" id="3.40.47.10">
    <property type="match status" value="5"/>
</dbReference>
<dbReference type="Pfam" id="PF00698">
    <property type="entry name" value="Acyl_transf_1"/>
    <property type="match status" value="2"/>
</dbReference>
<dbReference type="GO" id="GO:0044550">
    <property type="term" value="P:secondary metabolite biosynthetic process"/>
    <property type="evidence" value="ECO:0007669"/>
    <property type="project" value="UniProtKB-ARBA"/>
</dbReference>
<reference evidence="10 11" key="2">
    <citation type="journal article" date="2011" name="PLoS Genet.">
        <title>Caenorhabditis briggsae recombinant inbred line genotypes reveal inter-strain incompatibility and the evolution of recombination.</title>
        <authorList>
            <person name="Ross J.A."/>
            <person name="Koboldt D.C."/>
            <person name="Staisch J.E."/>
            <person name="Chamberlin H.M."/>
            <person name="Gupta B.P."/>
            <person name="Miller R.D."/>
            <person name="Baird S.E."/>
            <person name="Haag E.S."/>
        </authorList>
    </citation>
    <scope>NUCLEOTIDE SEQUENCE [LARGE SCALE GENOMIC DNA]</scope>
    <source>
        <strain evidence="10 11">AF16</strain>
    </source>
</reference>
<accession>A8XKG1</accession>
<feature type="domain" description="Carrier" evidence="8">
    <location>
        <begin position="748"/>
        <end position="819"/>
    </location>
</feature>
<dbReference type="PROSITE" id="PS50075">
    <property type="entry name" value="CARRIER"/>
    <property type="match status" value="6"/>
</dbReference>
<evidence type="ECO:0000313" key="12">
    <source>
        <dbReference type="WormBase" id="CBG14683a"/>
    </source>
</evidence>
<dbReference type="InterPro" id="IPR014031">
    <property type="entry name" value="Ketoacyl_synth_C"/>
</dbReference>
<dbReference type="SMART" id="SM00823">
    <property type="entry name" value="PKS_PP"/>
    <property type="match status" value="6"/>
</dbReference>
<evidence type="ECO:0000256" key="7">
    <source>
        <dbReference type="SAM" id="MobiDB-lite"/>
    </source>
</evidence>
<dbReference type="InterPro" id="IPR042099">
    <property type="entry name" value="ANL_N_sf"/>
</dbReference>
<dbReference type="Pfam" id="PF22621">
    <property type="entry name" value="CurL-like_PKS_C"/>
    <property type="match status" value="2"/>
</dbReference>
<dbReference type="SMART" id="SM00827">
    <property type="entry name" value="PKS_AT"/>
    <property type="match status" value="2"/>
</dbReference>
<keyword evidence="5" id="KW-0808">Transferase</keyword>
<dbReference type="HOGENOM" id="CLU_222789_0_0_1"/>
<feature type="region of interest" description="Disordered" evidence="7">
    <location>
        <begin position="2963"/>
        <end position="2983"/>
    </location>
</feature>
<dbReference type="PANTHER" id="PTHR43775">
    <property type="entry name" value="FATTY ACID SYNTHASE"/>
    <property type="match status" value="1"/>
</dbReference>
<dbReference type="EC" id="2.3.1.85" evidence="1"/>
<feature type="domain" description="Carrier" evidence="8">
    <location>
        <begin position="3513"/>
        <end position="3590"/>
    </location>
</feature>
<dbReference type="WormBase" id="CBG14683a">
    <property type="protein sequence ID" value="CBP18087"/>
    <property type="gene ID" value="WBGene00035105"/>
    <property type="gene designation" value="Cbr-pks-1"/>
</dbReference>
<evidence type="ECO:0000259" key="8">
    <source>
        <dbReference type="PROSITE" id="PS50075"/>
    </source>
</evidence>
<feature type="domain" description="Ketosynthase family 3 (KS3)" evidence="9">
    <location>
        <begin position="1904"/>
        <end position="2310"/>
    </location>
</feature>
<dbReference type="Pfam" id="PF14765">
    <property type="entry name" value="PS-DH"/>
    <property type="match status" value="2"/>
</dbReference>
<evidence type="ECO:0000313" key="10">
    <source>
        <dbReference type="EMBL" id="CAP33135.2"/>
    </source>
</evidence>
<dbReference type="SUPFAM" id="SSF52151">
    <property type="entry name" value="FabD/lysophospholipase-like"/>
    <property type="match status" value="2"/>
</dbReference>
<dbReference type="EMBL" id="HE600983">
    <property type="protein sequence ID" value="CAP33135.2"/>
    <property type="molecule type" value="Genomic_DNA"/>
</dbReference>
<dbReference type="InterPro" id="IPR036291">
    <property type="entry name" value="NAD(P)-bd_dom_sf"/>
</dbReference>
<dbReference type="SUPFAM" id="SSF51735">
    <property type="entry name" value="NAD(P)-binding Rossmann-fold domains"/>
    <property type="match status" value="3"/>
</dbReference>
<feature type="domain" description="Carrier" evidence="8">
    <location>
        <begin position="7467"/>
        <end position="7541"/>
    </location>
</feature>
<evidence type="ECO:0000256" key="2">
    <source>
        <dbReference type="ARBA" id="ARBA00018769"/>
    </source>
</evidence>
<protein>
    <recommendedName>
        <fullName evidence="2">Fatty acid synthase</fullName>
        <ecNumber evidence="1">2.3.1.85</ecNumber>
    </recommendedName>
</protein>
<comment type="catalytic activity">
    <reaction evidence="6">
        <text>acetyl-CoA + n malonyl-CoA + 2n NADPH + 2n H(+) = a long-chain fatty acid + (n+1) CoA + n CO2 + 2n NADP(+).</text>
        <dbReference type="EC" id="2.3.1.85"/>
    </reaction>
</comment>
<dbReference type="Pfam" id="PF01370">
    <property type="entry name" value="Epimerase"/>
    <property type="match status" value="1"/>
</dbReference>
<dbReference type="InterPro" id="IPR016039">
    <property type="entry name" value="Thiolase-like"/>
</dbReference>
<feature type="domain" description="Ketosynthase family 3 (KS3)" evidence="9">
    <location>
        <begin position="17"/>
        <end position="413"/>
    </location>
</feature>
<dbReference type="Gene3D" id="3.40.50.1820">
    <property type="entry name" value="alpha/beta hydrolase"/>
    <property type="match status" value="1"/>
</dbReference>
<dbReference type="CDD" id="cd05274">
    <property type="entry name" value="KR_FAS_SDR_x"/>
    <property type="match status" value="1"/>
</dbReference>
<dbReference type="InterPro" id="IPR050091">
    <property type="entry name" value="PKS_NRPS_Biosynth_Enz"/>
</dbReference>
<dbReference type="CDD" id="cd00833">
    <property type="entry name" value="PKS"/>
    <property type="match status" value="5"/>
</dbReference>
<feature type="domain" description="Carrier" evidence="8">
    <location>
        <begin position="2838"/>
        <end position="2916"/>
    </location>
</feature>
<feature type="compositionally biased region" description="Basic and acidic residues" evidence="7">
    <location>
        <begin position="2963"/>
        <end position="2972"/>
    </location>
</feature>
<evidence type="ECO:0000259" key="9">
    <source>
        <dbReference type="PROSITE" id="PS52004"/>
    </source>
</evidence>
<dbReference type="Pfam" id="PF00501">
    <property type="entry name" value="AMP-binding"/>
    <property type="match status" value="1"/>
</dbReference>
<dbReference type="PROSITE" id="PS00606">
    <property type="entry name" value="KS3_1"/>
    <property type="match status" value="3"/>
</dbReference>
<dbReference type="InterPro" id="IPR013968">
    <property type="entry name" value="PKS_KR"/>
</dbReference>
<feature type="domain" description="Carrier" evidence="8">
    <location>
        <begin position="6492"/>
        <end position="6568"/>
    </location>
</feature>
<dbReference type="SMART" id="SM00825">
    <property type="entry name" value="PKS_KS"/>
    <property type="match status" value="4"/>
</dbReference>
<dbReference type="InterPro" id="IPR014043">
    <property type="entry name" value="Acyl_transferase_dom"/>
</dbReference>
<feature type="domain" description="Ketosynthase family 3 (KS3)" evidence="9">
    <location>
        <begin position="4290"/>
        <end position="4680"/>
    </location>
</feature>
<feature type="domain" description="Carrier" evidence="8">
    <location>
        <begin position="2984"/>
        <end position="3064"/>
    </location>
</feature>
<dbReference type="Gene3D" id="3.10.129.110">
    <property type="entry name" value="Polyketide synthase dehydratase"/>
    <property type="match status" value="2"/>
</dbReference>
<dbReference type="SUPFAM" id="SSF52777">
    <property type="entry name" value="CoA-dependent acyltransferases"/>
    <property type="match status" value="2"/>
</dbReference>
<dbReference type="Pfam" id="PF08659">
    <property type="entry name" value="KR"/>
    <property type="match status" value="2"/>
</dbReference>
<evidence type="ECO:0000256" key="4">
    <source>
        <dbReference type="ARBA" id="ARBA00022553"/>
    </source>
</evidence>
<dbReference type="InterPro" id="IPR018201">
    <property type="entry name" value="Ketoacyl_synth_AS"/>
</dbReference>
<dbReference type="InterPro" id="IPR045851">
    <property type="entry name" value="AMP-bd_C_sf"/>
</dbReference>
<dbReference type="Gene3D" id="3.40.50.12780">
    <property type="entry name" value="N-terminal domain of ligase-like"/>
    <property type="match status" value="1"/>
</dbReference>
<dbReference type="InterPro" id="IPR009081">
    <property type="entry name" value="PP-bd_ACP"/>
</dbReference>
<dbReference type="Pfam" id="PF00550">
    <property type="entry name" value="PP-binding"/>
    <property type="match status" value="8"/>
</dbReference>
<dbReference type="Gene3D" id="3.40.366.10">
    <property type="entry name" value="Malonyl-Coenzyme A Acyl Carrier Protein, domain 2"/>
    <property type="match status" value="3"/>
</dbReference>
<dbReference type="eggNOG" id="KOG1202">
    <property type="taxonomic scope" value="Eukaryota"/>
</dbReference>
<dbReference type="SUPFAM" id="SSF56801">
    <property type="entry name" value="Acetyl-CoA synthetase-like"/>
    <property type="match status" value="1"/>
</dbReference>